<dbReference type="Proteomes" id="UP001172101">
    <property type="component" value="Unassembled WGS sequence"/>
</dbReference>
<keyword evidence="2" id="KW-1133">Transmembrane helix</keyword>
<dbReference type="AlphaFoldDB" id="A0AA40AJ75"/>
<organism evidence="3 4">
    <name type="scientific">Lasiosphaeria miniovina</name>
    <dbReference type="NCBI Taxonomy" id="1954250"/>
    <lineage>
        <taxon>Eukaryota</taxon>
        <taxon>Fungi</taxon>
        <taxon>Dikarya</taxon>
        <taxon>Ascomycota</taxon>
        <taxon>Pezizomycotina</taxon>
        <taxon>Sordariomycetes</taxon>
        <taxon>Sordariomycetidae</taxon>
        <taxon>Sordariales</taxon>
        <taxon>Lasiosphaeriaceae</taxon>
        <taxon>Lasiosphaeria</taxon>
    </lineage>
</organism>
<keyword evidence="2" id="KW-0812">Transmembrane</keyword>
<feature type="region of interest" description="Disordered" evidence="1">
    <location>
        <begin position="123"/>
        <end position="206"/>
    </location>
</feature>
<feature type="transmembrane region" description="Helical" evidence="2">
    <location>
        <begin position="12"/>
        <end position="39"/>
    </location>
</feature>
<reference evidence="3" key="1">
    <citation type="submission" date="2023-06" db="EMBL/GenBank/DDBJ databases">
        <title>Genome-scale phylogeny and comparative genomics of the fungal order Sordariales.</title>
        <authorList>
            <consortium name="Lawrence Berkeley National Laboratory"/>
            <person name="Hensen N."/>
            <person name="Bonometti L."/>
            <person name="Westerberg I."/>
            <person name="Brannstrom I.O."/>
            <person name="Guillou S."/>
            <person name="Cros-Aarteil S."/>
            <person name="Calhoun S."/>
            <person name="Haridas S."/>
            <person name="Kuo A."/>
            <person name="Mondo S."/>
            <person name="Pangilinan J."/>
            <person name="Riley R."/>
            <person name="LaButti K."/>
            <person name="Andreopoulos B."/>
            <person name="Lipzen A."/>
            <person name="Chen C."/>
            <person name="Yanf M."/>
            <person name="Daum C."/>
            <person name="Ng V."/>
            <person name="Clum A."/>
            <person name="Steindorff A."/>
            <person name="Ohm R."/>
            <person name="Martin F."/>
            <person name="Silar P."/>
            <person name="Natvig D."/>
            <person name="Lalanne C."/>
            <person name="Gautier V."/>
            <person name="Ament-velasquez S.L."/>
            <person name="Kruys A."/>
            <person name="Hutchinson M.I."/>
            <person name="Powell A.J."/>
            <person name="Barry K."/>
            <person name="Miller A.N."/>
            <person name="Grigoriev I.V."/>
            <person name="Debuchy R."/>
            <person name="Gladieux P."/>
            <person name="Thoren M.H."/>
            <person name="Johannesson H."/>
        </authorList>
    </citation>
    <scope>NUCLEOTIDE SEQUENCE</scope>
    <source>
        <strain evidence="3">SMH2392-1A</strain>
    </source>
</reference>
<proteinExistence type="predicted"/>
<dbReference type="GeneID" id="85317353"/>
<feature type="compositionally biased region" description="Basic residues" evidence="1">
    <location>
        <begin position="127"/>
        <end position="136"/>
    </location>
</feature>
<protein>
    <submittedName>
        <fullName evidence="3">Uncharacterized protein</fullName>
    </submittedName>
</protein>
<comment type="caution">
    <text evidence="3">The sequence shown here is derived from an EMBL/GenBank/DDBJ whole genome shotgun (WGS) entry which is preliminary data.</text>
</comment>
<gene>
    <name evidence="3" type="ORF">B0T26DRAFT_267864</name>
</gene>
<evidence type="ECO:0000256" key="2">
    <source>
        <dbReference type="SAM" id="Phobius"/>
    </source>
</evidence>
<sequence>MRDLAQVTHKDSTTMIIFSTITLILLPVSVVSTIFSAGIVRFDSDTAGFAGKWSGPAAVWWAAATILATTAVTVASNTWRQNAVDKTKARDRLREAGFSPGSPASRTLIYVLKAYHNMKETAQNLYHSRHTSRRRHSDAESEMHHYSLPLPRTGLDQEAPVLPEGHQQQPADGGDDNNGITEAPQRAFDEVNNMERGQARAEEQNE</sequence>
<evidence type="ECO:0000256" key="1">
    <source>
        <dbReference type="SAM" id="MobiDB-lite"/>
    </source>
</evidence>
<evidence type="ECO:0000313" key="3">
    <source>
        <dbReference type="EMBL" id="KAK0716829.1"/>
    </source>
</evidence>
<keyword evidence="4" id="KW-1185">Reference proteome</keyword>
<dbReference type="EMBL" id="JAUIRO010000004">
    <property type="protein sequence ID" value="KAK0716829.1"/>
    <property type="molecule type" value="Genomic_DNA"/>
</dbReference>
<evidence type="ECO:0000313" key="4">
    <source>
        <dbReference type="Proteomes" id="UP001172101"/>
    </source>
</evidence>
<accession>A0AA40AJ75</accession>
<name>A0AA40AJ75_9PEZI</name>
<keyword evidence="2" id="KW-0472">Membrane</keyword>
<feature type="transmembrane region" description="Helical" evidence="2">
    <location>
        <begin position="59"/>
        <end position="79"/>
    </location>
</feature>
<dbReference type="Gene3D" id="1.20.58.340">
    <property type="entry name" value="Magnesium transport protein CorA, transmembrane region"/>
    <property type="match status" value="1"/>
</dbReference>
<feature type="compositionally biased region" description="Basic and acidic residues" evidence="1">
    <location>
        <begin position="197"/>
        <end position="206"/>
    </location>
</feature>
<dbReference type="RefSeq" id="XP_060295622.1">
    <property type="nucleotide sequence ID" value="XM_060434083.1"/>
</dbReference>